<evidence type="ECO:0000313" key="1">
    <source>
        <dbReference type="EMBL" id="KAJ4481105.1"/>
    </source>
</evidence>
<dbReference type="InterPro" id="IPR036866">
    <property type="entry name" value="RibonucZ/Hydroxyglut_hydro"/>
</dbReference>
<evidence type="ECO:0000313" key="2">
    <source>
        <dbReference type="Proteomes" id="UP001150266"/>
    </source>
</evidence>
<dbReference type="EMBL" id="JAOTPV010000006">
    <property type="protein sequence ID" value="KAJ4481105.1"/>
    <property type="molecule type" value="Genomic_DNA"/>
</dbReference>
<dbReference type="GO" id="GO:0070290">
    <property type="term" value="F:N-acylphosphatidylethanolamine-specific phospholipase D activity"/>
    <property type="evidence" value="ECO:0007669"/>
    <property type="project" value="TreeGrafter"/>
</dbReference>
<dbReference type="Gene3D" id="3.60.15.10">
    <property type="entry name" value="Ribonuclease Z/Hydroxyacylglutathione hydrolase-like"/>
    <property type="match status" value="1"/>
</dbReference>
<sequence>QNEDQVPVCEAFKQIGEKFPFGLTILPINKYMPRRFMSPIHCSPKDSVLLFRDIMAWECI</sequence>
<organism evidence="1 2">
    <name type="scientific">Lentinula aciculospora</name>
    <dbReference type="NCBI Taxonomy" id="153920"/>
    <lineage>
        <taxon>Eukaryota</taxon>
        <taxon>Fungi</taxon>
        <taxon>Dikarya</taxon>
        <taxon>Basidiomycota</taxon>
        <taxon>Agaricomycotina</taxon>
        <taxon>Agaricomycetes</taxon>
        <taxon>Agaricomycetidae</taxon>
        <taxon>Agaricales</taxon>
        <taxon>Marasmiineae</taxon>
        <taxon>Omphalotaceae</taxon>
        <taxon>Lentinula</taxon>
    </lineage>
</organism>
<name>A0A9W9AER2_9AGAR</name>
<dbReference type="PANTHER" id="PTHR15032:SF4">
    <property type="entry name" value="N-ACYL-PHOSPHATIDYLETHANOLAMINE-HYDROLYZING PHOSPHOLIPASE D"/>
    <property type="match status" value="1"/>
</dbReference>
<dbReference type="Proteomes" id="UP001150266">
    <property type="component" value="Unassembled WGS sequence"/>
</dbReference>
<protein>
    <submittedName>
        <fullName evidence="1">Uncharacterized protein</fullName>
    </submittedName>
</protein>
<proteinExistence type="predicted"/>
<feature type="non-terminal residue" evidence="1">
    <location>
        <position position="1"/>
    </location>
</feature>
<accession>A0A9W9AER2</accession>
<gene>
    <name evidence="1" type="ORF">J3R30DRAFT_3223385</name>
</gene>
<reference evidence="1" key="1">
    <citation type="submission" date="2022-08" db="EMBL/GenBank/DDBJ databases">
        <title>A Global Phylogenomic Analysis of the Shiitake Genus Lentinula.</title>
        <authorList>
            <consortium name="DOE Joint Genome Institute"/>
            <person name="Sierra-Patev S."/>
            <person name="Min B."/>
            <person name="Naranjo-Ortiz M."/>
            <person name="Looney B."/>
            <person name="Konkel Z."/>
            <person name="Slot J.C."/>
            <person name="Sakamoto Y."/>
            <person name="Steenwyk J.L."/>
            <person name="Rokas A."/>
            <person name="Carro J."/>
            <person name="Camarero S."/>
            <person name="Ferreira P."/>
            <person name="Molpeceres G."/>
            <person name="Ruiz-Duenas F.J."/>
            <person name="Serrano A."/>
            <person name="Henrissat B."/>
            <person name="Drula E."/>
            <person name="Hughes K.W."/>
            <person name="Mata J.L."/>
            <person name="Ishikawa N.K."/>
            <person name="Vargas-Isla R."/>
            <person name="Ushijima S."/>
            <person name="Smith C.A."/>
            <person name="Ahrendt S."/>
            <person name="Andreopoulos W."/>
            <person name="He G."/>
            <person name="Labutti K."/>
            <person name="Lipzen A."/>
            <person name="Ng V."/>
            <person name="Riley R."/>
            <person name="Sandor L."/>
            <person name="Barry K."/>
            <person name="Martinez A.T."/>
            <person name="Xiao Y."/>
            <person name="Gibbons J.G."/>
            <person name="Terashima K."/>
            <person name="Grigoriev I.V."/>
            <person name="Hibbett D.S."/>
        </authorList>
    </citation>
    <scope>NUCLEOTIDE SEQUENCE</scope>
    <source>
        <strain evidence="1">JLM2183</strain>
    </source>
</reference>
<dbReference type="GO" id="GO:0070291">
    <property type="term" value="P:N-acylethanolamine metabolic process"/>
    <property type="evidence" value="ECO:0007669"/>
    <property type="project" value="TreeGrafter"/>
</dbReference>
<dbReference type="GO" id="GO:0005737">
    <property type="term" value="C:cytoplasm"/>
    <property type="evidence" value="ECO:0007669"/>
    <property type="project" value="TreeGrafter"/>
</dbReference>
<dbReference type="PANTHER" id="PTHR15032">
    <property type="entry name" value="N-ACYL-PHOSPHATIDYLETHANOLAMINE-HYDROLYZING PHOSPHOLIPASE D"/>
    <property type="match status" value="1"/>
</dbReference>
<dbReference type="AlphaFoldDB" id="A0A9W9AER2"/>
<dbReference type="GO" id="GO:0070292">
    <property type="term" value="P:N-acylphosphatidylethanolamine metabolic process"/>
    <property type="evidence" value="ECO:0007669"/>
    <property type="project" value="TreeGrafter"/>
</dbReference>
<comment type="caution">
    <text evidence="1">The sequence shown here is derived from an EMBL/GenBank/DDBJ whole genome shotgun (WGS) entry which is preliminary data.</text>
</comment>
<feature type="non-terminal residue" evidence="1">
    <location>
        <position position="60"/>
    </location>
</feature>
<keyword evidence="2" id="KW-1185">Reference proteome</keyword>
<dbReference type="OrthoDB" id="332863at2759"/>